<evidence type="ECO:0000313" key="1">
    <source>
        <dbReference type="EMBL" id="AGL00885.1"/>
    </source>
</evidence>
<dbReference type="eggNOG" id="ENOG5033HHR">
    <property type="taxonomic scope" value="Bacteria"/>
</dbReference>
<organism evidence="1 2">
    <name type="scientific">Desulfoscipio gibsoniae DSM 7213</name>
    <dbReference type="NCBI Taxonomy" id="767817"/>
    <lineage>
        <taxon>Bacteria</taxon>
        <taxon>Bacillati</taxon>
        <taxon>Bacillota</taxon>
        <taxon>Clostridia</taxon>
        <taxon>Eubacteriales</taxon>
        <taxon>Desulfallaceae</taxon>
        <taxon>Desulfoscipio</taxon>
    </lineage>
</organism>
<accession>R4KK12</accession>
<sequence length="69" mass="7897">MMTVSAQVKQTIASLKGTRATLESFADIEQNDQAEQILYKNITRLEGVIKDMENRLSVLEFEEPQYKGF</sequence>
<evidence type="ECO:0000313" key="2">
    <source>
        <dbReference type="Proteomes" id="UP000013520"/>
    </source>
</evidence>
<dbReference type="Proteomes" id="UP000013520">
    <property type="component" value="Chromosome"/>
</dbReference>
<proteinExistence type="predicted"/>
<protein>
    <recommendedName>
        <fullName evidence="3">DUF1657 domain-containing protein</fullName>
    </recommendedName>
</protein>
<dbReference type="EMBL" id="CP003273">
    <property type="protein sequence ID" value="AGL00885.1"/>
    <property type="molecule type" value="Genomic_DNA"/>
</dbReference>
<reference evidence="1 2" key="1">
    <citation type="submission" date="2012-01" db="EMBL/GenBank/DDBJ databases">
        <title>Complete sequence of Desulfotomaculum gibsoniae DSM 7213.</title>
        <authorList>
            <consortium name="US DOE Joint Genome Institute"/>
            <person name="Lucas S."/>
            <person name="Han J."/>
            <person name="Lapidus A."/>
            <person name="Cheng J.-F."/>
            <person name="Goodwin L."/>
            <person name="Pitluck S."/>
            <person name="Peters L."/>
            <person name="Ovchinnikova G."/>
            <person name="Teshima H."/>
            <person name="Detter J.C."/>
            <person name="Han C."/>
            <person name="Tapia R."/>
            <person name="Land M."/>
            <person name="Hauser L."/>
            <person name="Kyrpides N."/>
            <person name="Ivanova N."/>
            <person name="Pagani I."/>
            <person name="Parshina S."/>
            <person name="Plugge C."/>
            <person name="Muyzer G."/>
            <person name="Kuever J."/>
            <person name="Ivanova A."/>
            <person name="Nazina T."/>
            <person name="Klenk H.-P."/>
            <person name="Brambilla E."/>
            <person name="Spring S."/>
            <person name="Stams A.F."/>
            <person name="Woyke T."/>
        </authorList>
    </citation>
    <scope>NUCLEOTIDE SEQUENCE [LARGE SCALE GENOMIC DNA]</scope>
    <source>
        <strain evidence="1 2">DSM 7213</strain>
    </source>
</reference>
<evidence type="ECO:0008006" key="3">
    <source>
        <dbReference type="Google" id="ProtNLM"/>
    </source>
</evidence>
<name>R4KK12_9FIRM</name>
<dbReference type="HOGENOM" id="CLU_185905_1_0_9"/>
<dbReference type="InterPro" id="IPR012452">
    <property type="entry name" value="DUF1657"/>
</dbReference>
<keyword evidence="2" id="KW-1185">Reference proteome</keyword>
<dbReference type="RefSeq" id="WP_006522673.1">
    <property type="nucleotide sequence ID" value="NC_021184.1"/>
</dbReference>
<dbReference type="STRING" id="767817.Desgi_1386"/>
<gene>
    <name evidence="1" type="ORF">Desgi_1386</name>
</gene>
<dbReference type="AlphaFoldDB" id="R4KK12"/>
<dbReference type="Pfam" id="PF07870">
    <property type="entry name" value="DUF1657"/>
    <property type="match status" value="1"/>
</dbReference>
<dbReference type="KEGG" id="dgi:Desgi_1386"/>